<protein>
    <submittedName>
        <fullName evidence="2">Uncharacterized protein</fullName>
    </submittedName>
</protein>
<dbReference type="Proteomes" id="UP000615446">
    <property type="component" value="Unassembled WGS sequence"/>
</dbReference>
<keyword evidence="1" id="KW-1133">Transmembrane helix</keyword>
<organism evidence="2 4">
    <name type="scientific">Rhizophagus clarus</name>
    <dbReference type="NCBI Taxonomy" id="94130"/>
    <lineage>
        <taxon>Eukaryota</taxon>
        <taxon>Fungi</taxon>
        <taxon>Fungi incertae sedis</taxon>
        <taxon>Mucoromycota</taxon>
        <taxon>Glomeromycotina</taxon>
        <taxon>Glomeromycetes</taxon>
        <taxon>Glomerales</taxon>
        <taxon>Glomeraceae</taxon>
        <taxon>Rhizophagus</taxon>
    </lineage>
</organism>
<dbReference type="AlphaFoldDB" id="A0A2Z6QJ10"/>
<dbReference type="EMBL" id="BEXD01000778">
    <property type="protein sequence ID" value="GBB90087.1"/>
    <property type="molecule type" value="Genomic_DNA"/>
</dbReference>
<name>A0A2Z6QJ10_9GLOM</name>
<evidence type="ECO:0000256" key="1">
    <source>
        <dbReference type="SAM" id="Phobius"/>
    </source>
</evidence>
<keyword evidence="1" id="KW-0812">Transmembrane</keyword>
<sequence>MQVTHLSANDCYAATRSIRSLVKQKANFSRSLPNPILYLSQALGLINLSSHLVQCHVNNLFLMANSSTPFIQHLFVYQLLLIQFRLLIPISSLMVVDWSL</sequence>
<evidence type="ECO:0000313" key="4">
    <source>
        <dbReference type="Proteomes" id="UP000247702"/>
    </source>
</evidence>
<keyword evidence="1" id="KW-0472">Membrane</keyword>
<evidence type="ECO:0000313" key="3">
    <source>
        <dbReference type="EMBL" id="GES83380.1"/>
    </source>
</evidence>
<dbReference type="EMBL" id="BLAL01000068">
    <property type="protein sequence ID" value="GES83380.1"/>
    <property type="molecule type" value="Genomic_DNA"/>
</dbReference>
<accession>A0A2Z6QJ10</accession>
<gene>
    <name evidence="3" type="ORF">RCL2_001053800</name>
    <name evidence="2" type="ORF">RclHR1_16990001</name>
</gene>
<keyword evidence="4" id="KW-1185">Reference proteome</keyword>
<evidence type="ECO:0000313" key="2">
    <source>
        <dbReference type="EMBL" id="GBB90087.1"/>
    </source>
</evidence>
<reference evidence="3" key="2">
    <citation type="submission" date="2019-10" db="EMBL/GenBank/DDBJ databases">
        <title>Conservation and host-specific expression of non-tandemly repeated heterogenous ribosome RNA gene in arbuscular mycorrhizal fungi.</title>
        <authorList>
            <person name="Maeda T."/>
            <person name="Kobayashi Y."/>
            <person name="Nakagawa T."/>
            <person name="Ezawa T."/>
            <person name="Yamaguchi K."/>
            <person name="Bino T."/>
            <person name="Nishimoto Y."/>
            <person name="Shigenobu S."/>
            <person name="Kawaguchi M."/>
        </authorList>
    </citation>
    <scope>NUCLEOTIDE SEQUENCE</scope>
    <source>
        <strain evidence="3">HR1</strain>
    </source>
</reference>
<reference evidence="2 4" key="1">
    <citation type="submission" date="2017-11" db="EMBL/GenBank/DDBJ databases">
        <title>The genome of Rhizophagus clarus HR1 reveals common genetic basis of auxotrophy among arbuscular mycorrhizal fungi.</title>
        <authorList>
            <person name="Kobayashi Y."/>
        </authorList>
    </citation>
    <scope>NUCLEOTIDE SEQUENCE [LARGE SCALE GENOMIC DNA]</scope>
    <source>
        <strain evidence="2 4">HR1</strain>
    </source>
</reference>
<comment type="caution">
    <text evidence="2">The sequence shown here is derived from an EMBL/GenBank/DDBJ whole genome shotgun (WGS) entry which is preliminary data.</text>
</comment>
<feature type="transmembrane region" description="Helical" evidence="1">
    <location>
        <begin position="74"/>
        <end position="96"/>
    </location>
</feature>
<dbReference type="OrthoDB" id="2435398at2759"/>
<dbReference type="Proteomes" id="UP000247702">
    <property type="component" value="Unassembled WGS sequence"/>
</dbReference>
<proteinExistence type="predicted"/>